<name>A0A286T6A3_9MICC</name>
<feature type="region of interest" description="Disordered" evidence="1">
    <location>
        <begin position="326"/>
        <end position="346"/>
    </location>
</feature>
<protein>
    <submittedName>
        <fullName evidence="2">Uncharacterized protein</fullName>
    </submittedName>
</protein>
<evidence type="ECO:0000256" key="1">
    <source>
        <dbReference type="SAM" id="MobiDB-lite"/>
    </source>
</evidence>
<evidence type="ECO:0000313" key="2">
    <source>
        <dbReference type="EMBL" id="BBA31604.1"/>
    </source>
</evidence>
<geneLocation type="plasmid" evidence="2">
    <name>pKPAL3</name>
</geneLocation>
<gene>
    <name evidence="2" type="primary">orf4</name>
</gene>
<organism evidence="2">
    <name type="scientific">Kocuria palustris</name>
    <dbReference type="NCBI Taxonomy" id="71999"/>
    <lineage>
        <taxon>Bacteria</taxon>
        <taxon>Bacillati</taxon>
        <taxon>Actinomycetota</taxon>
        <taxon>Actinomycetes</taxon>
        <taxon>Micrococcales</taxon>
        <taxon>Micrococcaceae</taxon>
        <taxon>Kocuria</taxon>
    </lineage>
</organism>
<sequence>MWASGPPLVIGRTGTPSAALPRLVSTPVCDGRTVLWAIEPNFAPRPDRACCARCCVHSLNSHALDAWRNPAPRCAVRRTAPARFWPSLIRHTSCIIDERGSVFSSRRFKIGGMDSQKCAWCGERLEPRAGRGRPAVYCSARCRRYGYEQRRAASRVGDPVQVVTRQSAPEVVERVRQRWSQPEPQQVAEALDEDPELAGPVLRRIVELATNGRLSERSRVAVGKQLGRFAVEAFRARVSMDRRPATGLVRELSAEQWGVLAAVADRSAYTDQVLAREREQLNRSGQLLEKREAELTQRTQQVQVREDELVEQHRQVRELKRRLRAALSQSASSPECGHSGSSFFRS</sequence>
<keyword evidence="2" id="KW-0614">Plasmid</keyword>
<accession>A0A286T6A3</accession>
<reference evidence="2" key="1">
    <citation type="submission" date="2017-08" db="EMBL/GenBank/DDBJ databases">
        <title>Development of novel E. coli-Kocuria shuttle vector using cryptic plasmid pKPAL3 from Kocuria palustris IPUFS-1 and utilization for producing enantiopure (S)-styrene oxide.</title>
        <authorList>
            <person name="Toda H."/>
            <person name="Itoh N."/>
        </authorList>
    </citation>
    <scope>NUCLEOTIDE SEQUENCE</scope>
    <source>
        <strain evidence="2">IPUFS-1</strain>
        <plasmid evidence="2">pKPAL3</plasmid>
    </source>
</reference>
<dbReference type="AlphaFoldDB" id="A0A286T6A3"/>
<proteinExistence type="predicted"/>
<dbReference type="EMBL" id="LC317093">
    <property type="protein sequence ID" value="BBA31604.1"/>
    <property type="molecule type" value="Genomic_DNA"/>
</dbReference>